<evidence type="ECO:0000313" key="2">
    <source>
        <dbReference type="EMBL" id="KAG5585198.1"/>
    </source>
</evidence>
<dbReference type="Proteomes" id="UP000824120">
    <property type="component" value="Chromosome 9"/>
</dbReference>
<dbReference type="AlphaFoldDB" id="A0A9J5XDA2"/>
<sequence length="101" mass="11722">MSLFQNFDPLDNNSKDALQGFLFHENPLMIEYYKPRDINVPSTINFRYNGGMKPQKERKYLKKNEELLSDPSASDSLTSHSPLATKKSDEEYVEKPIEITH</sequence>
<feature type="compositionally biased region" description="Polar residues" evidence="1">
    <location>
        <begin position="71"/>
        <end position="82"/>
    </location>
</feature>
<organism evidence="2 3">
    <name type="scientific">Solanum commersonii</name>
    <name type="common">Commerson's wild potato</name>
    <name type="synonym">Commerson's nightshade</name>
    <dbReference type="NCBI Taxonomy" id="4109"/>
    <lineage>
        <taxon>Eukaryota</taxon>
        <taxon>Viridiplantae</taxon>
        <taxon>Streptophyta</taxon>
        <taxon>Embryophyta</taxon>
        <taxon>Tracheophyta</taxon>
        <taxon>Spermatophyta</taxon>
        <taxon>Magnoliopsida</taxon>
        <taxon>eudicotyledons</taxon>
        <taxon>Gunneridae</taxon>
        <taxon>Pentapetalae</taxon>
        <taxon>asterids</taxon>
        <taxon>lamiids</taxon>
        <taxon>Solanales</taxon>
        <taxon>Solanaceae</taxon>
        <taxon>Solanoideae</taxon>
        <taxon>Solaneae</taxon>
        <taxon>Solanum</taxon>
    </lineage>
</organism>
<evidence type="ECO:0000313" key="3">
    <source>
        <dbReference type="Proteomes" id="UP000824120"/>
    </source>
</evidence>
<evidence type="ECO:0000256" key="1">
    <source>
        <dbReference type="SAM" id="MobiDB-lite"/>
    </source>
</evidence>
<gene>
    <name evidence="2" type="ORF">H5410_045632</name>
</gene>
<feature type="compositionally biased region" description="Basic and acidic residues" evidence="1">
    <location>
        <begin position="86"/>
        <end position="101"/>
    </location>
</feature>
<accession>A0A9J5XDA2</accession>
<name>A0A9J5XDA2_SOLCO</name>
<comment type="caution">
    <text evidence="2">The sequence shown here is derived from an EMBL/GenBank/DDBJ whole genome shotgun (WGS) entry which is preliminary data.</text>
</comment>
<keyword evidence="3" id="KW-1185">Reference proteome</keyword>
<protein>
    <submittedName>
        <fullName evidence="2">Uncharacterized protein</fullName>
    </submittedName>
</protein>
<reference evidence="2 3" key="1">
    <citation type="submission" date="2020-09" db="EMBL/GenBank/DDBJ databases">
        <title>De no assembly of potato wild relative species, Solanum commersonii.</title>
        <authorList>
            <person name="Cho K."/>
        </authorList>
    </citation>
    <scope>NUCLEOTIDE SEQUENCE [LARGE SCALE GENOMIC DNA]</scope>
    <source>
        <strain evidence="2">LZ3.2</strain>
        <tissue evidence="2">Leaf</tissue>
    </source>
</reference>
<feature type="region of interest" description="Disordered" evidence="1">
    <location>
        <begin position="65"/>
        <end position="101"/>
    </location>
</feature>
<proteinExistence type="predicted"/>
<dbReference type="EMBL" id="JACXVP010000009">
    <property type="protein sequence ID" value="KAG5585198.1"/>
    <property type="molecule type" value="Genomic_DNA"/>
</dbReference>